<proteinExistence type="predicted"/>
<dbReference type="Proteomes" id="UP001174936">
    <property type="component" value="Unassembled WGS sequence"/>
</dbReference>
<dbReference type="PANTHER" id="PTHR12197">
    <property type="entry name" value="HISTONE-LYSINE N-METHYLTRANSFERASE SMYD"/>
    <property type="match status" value="1"/>
</dbReference>
<evidence type="ECO:0000313" key="3">
    <source>
        <dbReference type="Proteomes" id="UP001174936"/>
    </source>
</evidence>
<dbReference type="InterPro" id="IPR001214">
    <property type="entry name" value="SET_dom"/>
</dbReference>
<dbReference type="GO" id="GO:0005634">
    <property type="term" value="C:nucleus"/>
    <property type="evidence" value="ECO:0007669"/>
    <property type="project" value="TreeGrafter"/>
</dbReference>
<feature type="domain" description="SET" evidence="1">
    <location>
        <begin position="37"/>
        <end position="279"/>
    </location>
</feature>
<keyword evidence="3" id="KW-1185">Reference proteome</keyword>
<reference evidence="2" key="1">
    <citation type="submission" date="2023-06" db="EMBL/GenBank/DDBJ databases">
        <title>Genome-scale phylogeny and comparative genomics of the fungal order Sordariales.</title>
        <authorList>
            <consortium name="Lawrence Berkeley National Laboratory"/>
            <person name="Hensen N."/>
            <person name="Bonometti L."/>
            <person name="Westerberg I."/>
            <person name="Brannstrom I.O."/>
            <person name="Guillou S."/>
            <person name="Cros-Aarteil S."/>
            <person name="Calhoun S."/>
            <person name="Haridas S."/>
            <person name="Kuo A."/>
            <person name="Mondo S."/>
            <person name="Pangilinan J."/>
            <person name="Riley R."/>
            <person name="Labutti K."/>
            <person name="Andreopoulos B."/>
            <person name="Lipzen A."/>
            <person name="Chen C."/>
            <person name="Yanf M."/>
            <person name="Daum C."/>
            <person name="Ng V."/>
            <person name="Clum A."/>
            <person name="Steindorff A."/>
            <person name="Ohm R."/>
            <person name="Martin F."/>
            <person name="Silar P."/>
            <person name="Natvig D."/>
            <person name="Lalanne C."/>
            <person name="Gautier V."/>
            <person name="Ament-Velasquez S.L."/>
            <person name="Kruys A."/>
            <person name="Hutchinson M.I."/>
            <person name="Powell A.J."/>
            <person name="Barry K."/>
            <person name="Miller A.N."/>
            <person name="Grigoriev I.V."/>
            <person name="Debuchy R."/>
            <person name="Gladieux P."/>
            <person name="Thoren M.H."/>
            <person name="Johannesson H."/>
        </authorList>
    </citation>
    <scope>NUCLEOTIDE SEQUENCE</scope>
    <source>
        <strain evidence="2">SMH2532-1</strain>
    </source>
</reference>
<organism evidence="2 3">
    <name type="scientific">Cercophora newfieldiana</name>
    <dbReference type="NCBI Taxonomy" id="92897"/>
    <lineage>
        <taxon>Eukaryota</taxon>
        <taxon>Fungi</taxon>
        <taxon>Dikarya</taxon>
        <taxon>Ascomycota</taxon>
        <taxon>Pezizomycotina</taxon>
        <taxon>Sordariomycetes</taxon>
        <taxon>Sordariomycetidae</taxon>
        <taxon>Sordariales</taxon>
        <taxon>Lasiosphaeriaceae</taxon>
        <taxon>Cercophora</taxon>
    </lineage>
</organism>
<accession>A0AA40CXW1</accession>
<dbReference type="Gene3D" id="2.170.270.10">
    <property type="entry name" value="SET domain"/>
    <property type="match status" value="1"/>
</dbReference>
<gene>
    <name evidence="2" type="ORF">B0T16DRAFT_384425</name>
</gene>
<dbReference type="EMBL" id="JAULSV010000001">
    <property type="protein sequence ID" value="KAK0655580.1"/>
    <property type="molecule type" value="Genomic_DNA"/>
</dbReference>
<evidence type="ECO:0000259" key="1">
    <source>
        <dbReference type="PROSITE" id="PS50280"/>
    </source>
</evidence>
<dbReference type="InterPro" id="IPR046341">
    <property type="entry name" value="SET_dom_sf"/>
</dbReference>
<dbReference type="SMART" id="SM00317">
    <property type="entry name" value="SET"/>
    <property type="match status" value="1"/>
</dbReference>
<dbReference type="AlphaFoldDB" id="A0AA40CXW1"/>
<dbReference type="PROSITE" id="PS50280">
    <property type="entry name" value="SET"/>
    <property type="match status" value="1"/>
</dbReference>
<dbReference type="InterPro" id="IPR050869">
    <property type="entry name" value="H3K4_H4K5_MeTrfase"/>
</dbReference>
<comment type="caution">
    <text evidence="2">The sequence shown here is derived from an EMBL/GenBank/DDBJ whole genome shotgun (WGS) entry which is preliminary data.</text>
</comment>
<dbReference type="PANTHER" id="PTHR12197:SF294">
    <property type="entry name" value="POTENTIAL PROTEIN LYSINE METHYLTRANSFERASE SET6"/>
    <property type="match status" value="1"/>
</dbReference>
<sequence length="303" mass="33206">MANIRSRVNFKSDDGFDASKQSKLPDKFLRNAPKDEPAVRIGFVSAAVGYGLFAARPFKQDEFIFTEAPILSSLFHEANSDDPSLTKCQLAAYRNALETHGNELTAAYPVLAASHGFPPPAFDEVEPVLNSDALGKFLAHGRFAGSTITREEYETFTSKIRVNPSPSDQDCRLAVRNFFRHYAFDARKNSAGGVPGGAKAVATQAHGACIYLLGSLVNHCCTPRAPRFSRTEEAPPPVGPNCCWRIGPQGLAKFIEKKHICVQARRDIEEGEQLTWDYGKRDLGFVCECSTCRPPAGSRCSVM</sequence>
<name>A0AA40CXW1_9PEZI</name>
<protein>
    <recommendedName>
        <fullName evidence="1">SET domain-containing protein</fullName>
    </recommendedName>
</protein>
<dbReference type="SUPFAM" id="SSF82199">
    <property type="entry name" value="SET domain"/>
    <property type="match status" value="1"/>
</dbReference>
<dbReference type="Pfam" id="PF00856">
    <property type="entry name" value="SET"/>
    <property type="match status" value="1"/>
</dbReference>
<evidence type="ECO:0000313" key="2">
    <source>
        <dbReference type="EMBL" id="KAK0655580.1"/>
    </source>
</evidence>